<dbReference type="Pfam" id="PF00566">
    <property type="entry name" value="RabGAP-TBC"/>
    <property type="match status" value="1"/>
</dbReference>
<dbReference type="InterPro" id="IPR050302">
    <property type="entry name" value="Rab_GAP_TBC_domain"/>
</dbReference>
<dbReference type="EMBL" id="JALLKP010000001">
    <property type="protein sequence ID" value="KAK2197337.1"/>
    <property type="molecule type" value="Genomic_DNA"/>
</dbReference>
<dbReference type="InterPro" id="IPR035969">
    <property type="entry name" value="Rab-GAP_TBC_sf"/>
</dbReference>
<comment type="caution">
    <text evidence="2">The sequence shown here is derived from an EMBL/GenBank/DDBJ whole genome shotgun (WGS) entry which is preliminary data.</text>
</comment>
<protein>
    <submittedName>
        <fullName evidence="2">Bifunctional Rab-GTPase-TBC domain/Rab-GTPase-TBC domain superfamily</fullName>
    </submittedName>
</protein>
<dbReference type="PROSITE" id="PS50086">
    <property type="entry name" value="TBC_RABGAP"/>
    <property type="match status" value="1"/>
</dbReference>
<evidence type="ECO:0000313" key="3">
    <source>
        <dbReference type="Proteomes" id="UP001214638"/>
    </source>
</evidence>
<dbReference type="InterPro" id="IPR000195">
    <property type="entry name" value="Rab-GAP-TBC_dom"/>
</dbReference>
<dbReference type="SUPFAM" id="SSF47923">
    <property type="entry name" value="Ypt/Rab-GAP domain of gyp1p"/>
    <property type="match status" value="2"/>
</dbReference>
<dbReference type="Proteomes" id="UP001214638">
    <property type="component" value="Unassembled WGS sequence"/>
</dbReference>
<dbReference type="SMART" id="SM00164">
    <property type="entry name" value="TBC"/>
    <property type="match status" value="1"/>
</dbReference>
<dbReference type="GO" id="GO:0005096">
    <property type="term" value="F:GTPase activator activity"/>
    <property type="evidence" value="ECO:0007669"/>
    <property type="project" value="TreeGrafter"/>
</dbReference>
<dbReference type="PANTHER" id="PTHR47219">
    <property type="entry name" value="RAB GTPASE-ACTIVATING PROTEIN 1-LIKE"/>
    <property type="match status" value="1"/>
</dbReference>
<evidence type="ECO:0000313" key="2">
    <source>
        <dbReference type="EMBL" id="KAK2197337.1"/>
    </source>
</evidence>
<name>A0AAD9UPY5_9APIC</name>
<dbReference type="GO" id="GO:0031267">
    <property type="term" value="F:small GTPase binding"/>
    <property type="evidence" value="ECO:0007669"/>
    <property type="project" value="TreeGrafter"/>
</dbReference>
<sequence length="373" mass="43450">MNSDENSGKKKLLRRVGGSLFGLSKRILDRKVLNVVAAEAEAPLSSRYGYDSYGFSLCENEFAAGIKRYEEQFQVKIQRRLKRWEGIDWKSKINDDDNVLKMLIRKGIPDHMRSQVWLHLLGANQVQKENVGVYEHLLTQPLDHHVASEIDLDITRTFPSNRNYAVESGTNKLRNVLHAFAVYMPSINYCQSLNFLAALFLLFMDEKDSFWCLTQVVRFQAFLKNPGYYKSGMFDLRRDVRVLDLILERRLPKLYRHLKENAIDLMSLCAEWFLCLFSISLPIPTVLRVWDALFNEGEKVLFRVAFSLFKIHEQRLLQLDSDRDLLSACKSMPKGLVQHDELIKIAFYHLPAFGRGNIWQLRQHTTQQMLTET</sequence>
<proteinExistence type="predicted"/>
<feature type="domain" description="Rab-GAP TBC" evidence="1">
    <location>
        <begin position="107"/>
        <end position="297"/>
    </location>
</feature>
<keyword evidence="3" id="KW-1185">Reference proteome</keyword>
<dbReference type="GeneID" id="94334634"/>
<dbReference type="RefSeq" id="XP_067804179.1">
    <property type="nucleotide sequence ID" value="XM_067945388.1"/>
</dbReference>
<dbReference type="AlphaFoldDB" id="A0AAD9UPY5"/>
<organism evidence="2 3">
    <name type="scientific">Babesia duncani</name>
    <dbReference type="NCBI Taxonomy" id="323732"/>
    <lineage>
        <taxon>Eukaryota</taxon>
        <taxon>Sar</taxon>
        <taxon>Alveolata</taxon>
        <taxon>Apicomplexa</taxon>
        <taxon>Aconoidasida</taxon>
        <taxon>Piroplasmida</taxon>
        <taxon>Babesiidae</taxon>
        <taxon>Babesia</taxon>
    </lineage>
</organism>
<dbReference type="PANTHER" id="PTHR47219:SF20">
    <property type="entry name" value="TBC1 DOMAIN FAMILY MEMBER 2B"/>
    <property type="match status" value="1"/>
</dbReference>
<gene>
    <name evidence="2" type="ORF">BdWA1_000336</name>
</gene>
<evidence type="ECO:0000259" key="1">
    <source>
        <dbReference type="PROSITE" id="PS50086"/>
    </source>
</evidence>
<dbReference type="KEGG" id="bdw:94334634"/>
<dbReference type="Gene3D" id="1.10.472.80">
    <property type="entry name" value="Ypt/Rab-GAP domain of gyp1p, domain 3"/>
    <property type="match status" value="1"/>
</dbReference>
<dbReference type="Gene3D" id="1.10.10.750">
    <property type="entry name" value="Ypt/Rab-GAP domain of gyp1p, domain 1"/>
    <property type="match status" value="1"/>
</dbReference>
<reference evidence="2" key="1">
    <citation type="journal article" date="2023" name="Nat. Microbiol.">
        <title>Babesia duncani multi-omics identifies virulence factors and drug targets.</title>
        <authorList>
            <person name="Singh P."/>
            <person name="Lonardi S."/>
            <person name="Liang Q."/>
            <person name="Vydyam P."/>
            <person name="Khabirova E."/>
            <person name="Fang T."/>
            <person name="Gihaz S."/>
            <person name="Thekkiniath J."/>
            <person name="Munshi M."/>
            <person name="Abel S."/>
            <person name="Ciampossin L."/>
            <person name="Batugedara G."/>
            <person name="Gupta M."/>
            <person name="Lu X.M."/>
            <person name="Lenz T."/>
            <person name="Chakravarty S."/>
            <person name="Cornillot E."/>
            <person name="Hu Y."/>
            <person name="Ma W."/>
            <person name="Gonzalez L.M."/>
            <person name="Sanchez S."/>
            <person name="Estrada K."/>
            <person name="Sanchez-Flores A."/>
            <person name="Montero E."/>
            <person name="Harb O.S."/>
            <person name="Le Roch K.G."/>
            <person name="Mamoun C.B."/>
        </authorList>
    </citation>
    <scope>NUCLEOTIDE SEQUENCE</scope>
    <source>
        <strain evidence="2">WA1</strain>
    </source>
</reference>
<dbReference type="Gene3D" id="1.10.8.270">
    <property type="entry name" value="putative rabgap domain of human tbc1 domain family member 14 like domains"/>
    <property type="match status" value="1"/>
</dbReference>
<dbReference type="FunFam" id="1.10.8.270:FF:000026">
    <property type="entry name" value="TBC (Tre-2/Bub2/Cdc16) domain family"/>
    <property type="match status" value="1"/>
</dbReference>
<accession>A0AAD9UPY5</accession>